<dbReference type="EMBL" id="JAYJJR010000005">
    <property type="protein sequence ID" value="MEB3021307.1"/>
    <property type="molecule type" value="Genomic_DNA"/>
</dbReference>
<protein>
    <submittedName>
        <fullName evidence="2">Uncharacterized protein</fullName>
    </submittedName>
</protein>
<accession>A0ABU5XG88</accession>
<sequence>MTVHVITAATWEYVTPAGKRRRAFFGDAVELTDDEAERGFKVGAIGVDPPVADESAVIEGEGEPETEAVIEGEGEPEDANEPTGQPDPAGDRPARIATKDVLVDWLSARGFDRAELDAQTKDELWALIDATD</sequence>
<evidence type="ECO:0000313" key="3">
    <source>
        <dbReference type="Proteomes" id="UP001299596"/>
    </source>
</evidence>
<evidence type="ECO:0000313" key="2">
    <source>
        <dbReference type="EMBL" id="MEB3021307.1"/>
    </source>
</evidence>
<evidence type="ECO:0000256" key="1">
    <source>
        <dbReference type="SAM" id="MobiDB-lite"/>
    </source>
</evidence>
<organism evidence="2 3">
    <name type="scientific">[Mycobacterium] crassicus</name>
    <dbReference type="NCBI Taxonomy" id="2872309"/>
    <lineage>
        <taxon>Bacteria</taxon>
        <taxon>Bacillati</taxon>
        <taxon>Actinomycetota</taxon>
        <taxon>Actinomycetes</taxon>
        <taxon>Mycobacteriales</taxon>
        <taxon>Mycobacteriaceae</taxon>
        <taxon>Mycolicibacter</taxon>
    </lineage>
</organism>
<name>A0ABU5XG88_9MYCO</name>
<dbReference type="RefSeq" id="WP_225406311.1">
    <property type="nucleotide sequence ID" value="NZ_JAYJJR010000005.1"/>
</dbReference>
<comment type="caution">
    <text evidence="2">The sequence shown here is derived from an EMBL/GenBank/DDBJ whole genome shotgun (WGS) entry which is preliminary data.</text>
</comment>
<reference evidence="2 3" key="1">
    <citation type="submission" date="2023-12" db="EMBL/GenBank/DDBJ databases">
        <title>Description of new species of Mycobacterium terrae complex isolated from sewage at the Sao Paulo Zoological Park Foundation in Brazil.</title>
        <authorList>
            <person name="Romagnoli C.L."/>
            <person name="Conceicao E.C."/>
            <person name="Machado E."/>
            <person name="Barreto L.B.P.F."/>
            <person name="Sharma A."/>
            <person name="Silva N.M."/>
            <person name="Marques L.E."/>
            <person name="Juliana M.A."/>
            <person name="Lourenco M.C.S."/>
            <person name="Digiampietri L.A."/>
            <person name="Suffys P.N."/>
            <person name="Viana-Niero C."/>
        </authorList>
    </citation>
    <scope>NUCLEOTIDE SEQUENCE [LARGE SCALE GENOMIC DNA]</scope>
    <source>
        <strain evidence="2 3">MYC098</strain>
    </source>
</reference>
<feature type="compositionally biased region" description="Acidic residues" evidence="1">
    <location>
        <begin position="60"/>
        <end position="80"/>
    </location>
</feature>
<gene>
    <name evidence="2" type="ORF">K6T79_09635</name>
</gene>
<proteinExistence type="predicted"/>
<feature type="region of interest" description="Disordered" evidence="1">
    <location>
        <begin position="58"/>
        <end position="96"/>
    </location>
</feature>
<keyword evidence="3" id="KW-1185">Reference proteome</keyword>
<dbReference type="Proteomes" id="UP001299596">
    <property type="component" value="Unassembled WGS sequence"/>
</dbReference>